<reference evidence="5" key="2">
    <citation type="submission" date="2022-01" db="EMBL/GenBank/DDBJ databases">
        <authorList>
            <person name="Zivanovic Y."/>
            <person name="Moreira D."/>
            <person name="Lopez-Garcia P."/>
        </authorList>
    </citation>
    <scope>NUCLEOTIDE SEQUENCE</scope>
    <source>
        <strain evidence="5">G9</strain>
    </source>
</reference>
<dbReference type="PANTHER" id="PTHR22939:SF129">
    <property type="entry name" value="SERINE PROTEASE HTRA2, MITOCHONDRIAL"/>
    <property type="match status" value="1"/>
</dbReference>
<dbReference type="InterPro" id="IPR036034">
    <property type="entry name" value="PDZ_sf"/>
</dbReference>
<organism evidence="5 6">
    <name type="scientific">Candidatus Synechococcus calcipolaris G9</name>
    <dbReference type="NCBI Taxonomy" id="1497997"/>
    <lineage>
        <taxon>Bacteria</taxon>
        <taxon>Bacillati</taxon>
        <taxon>Cyanobacteriota</taxon>
        <taxon>Cyanophyceae</taxon>
        <taxon>Synechococcales</taxon>
        <taxon>Synechococcaceae</taxon>
        <taxon>Synechococcus</taxon>
    </lineage>
</organism>
<dbReference type="Proteomes" id="UP001154265">
    <property type="component" value="Unassembled WGS sequence"/>
</dbReference>
<reference evidence="5" key="1">
    <citation type="journal article" date="2022" name="Genome Biol. Evol.">
        <title>A New Gene Family Diagnostic for Intracellular Biomineralization of Amorphous Ca Carbonates by Cyanobacteria.</title>
        <authorList>
            <person name="Benzerara K."/>
            <person name="Duprat E."/>
            <person name="Bitard-Feildel T."/>
            <person name="Caumes G."/>
            <person name="Cassier-Chauvat C."/>
            <person name="Chauvat F."/>
            <person name="Dezi M."/>
            <person name="Diop S.I."/>
            <person name="Gaschignard G."/>
            <person name="Gorgen S."/>
            <person name="Gugger M."/>
            <person name="Lopez-Garcia P."/>
            <person name="Millet M."/>
            <person name="Skouri-Panet F."/>
            <person name="Moreira D."/>
            <person name="Callebaut I."/>
        </authorList>
    </citation>
    <scope>NUCLEOTIDE SEQUENCE</scope>
    <source>
        <strain evidence="5">G9</strain>
    </source>
</reference>
<dbReference type="SUPFAM" id="SSF50156">
    <property type="entry name" value="PDZ domain-like"/>
    <property type="match status" value="1"/>
</dbReference>
<dbReference type="InterPro" id="IPR001940">
    <property type="entry name" value="Peptidase_S1C"/>
</dbReference>
<name>A0ABT6EWU3_9SYNE</name>
<sequence length="392" mass="41397">MAAPQNVRKSVTYLSLMTLGAAATLFAGQFVPTGNLFSASTVAQLPAPIPSGDINFIAQAVEQVGPAVVRIDSSRTVQTRVPAVFNDPFFQEFFGQALPTPPRTREERGQGSGFIISADGVILTNAHVIDGANRVTVTLKDGRNYEGRVMGQDTVTDVAVVKIDAANLPIVRMGDSDRLRPGEWAIAIGNPLGLDNTVTAGIISATGRSSGDVGVPDKRVGFIQTDAAINPGNSGGPLLNQRGEVIGMNTAIIGGAQGLGFAIPIKTAQRIANELIAHGRVDHPFLGIRMANLTPEVRQRLNSNPNNTLRIQEDSGVLIFQIVPNSPAARSGLQPGDVIKKIDGREIAKAEQVQQMVENTNVGDTMQLEIRRSGQTLSVGVQPGPLPAQASR</sequence>
<dbReference type="Gene3D" id="2.30.42.10">
    <property type="match status" value="1"/>
</dbReference>
<dbReference type="InterPro" id="IPR009003">
    <property type="entry name" value="Peptidase_S1_PA"/>
</dbReference>
<evidence type="ECO:0000259" key="4">
    <source>
        <dbReference type="PROSITE" id="PS50106"/>
    </source>
</evidence>
<gene>
    <name evidence="5" type="ORF">L3556_04780</name>
</gene>
<dbReference type="SUPFAM" id="SSF50494">
    <property type="entry name" value="Trypsin-like serine proteases"/>
    <property type="match status" value="1"/>
</dbReference>
<dbReference type="InterPro" id="IPR048172">
    <property type="entry name" value="HhoA_HhoB_HtrA-like"/>
</dbReference>
<feature type="domain" description="PDZ" evidence="4">
    <location>
        <begin position="275"/>
        <end position="374"/>
    </location>
</feature>
<proteinExistence type="inferred from homology"/>
<evidence type="ECO:0000313" key="6">
    <source>
        <dbReference type="Proteomes" id="UP001154265"/>
    </source>
</evidence>
<comment type="similarity">
    <text evidence="1">Belongs to the peptidase S1C family.</text>
</comment>
<dbReference type="Pfam" id="PF13365">
    <property type="entry name" value="Trypsin_2"/>
    <property type="match status" value="1"/>
</dbReference>
<dbReference type="PRINTS" id="PR00834">
    <property type="entry name" value="PROTEASES2C"/>
</dbReference>
<dbReference type="InterPro" id="IPR043504">
    <property type="entry name" value="Peptidase_S1_PA_chymotrypsin"/>
</dbReference>
<dbReference type="InterPro" id="IPR001478">
    <property type="entry name" value="PDZ"/>
</dbReference>
<comment type="caution">
    <text evidence="5">The sequence shown here is derived from an EMBL/GenBank/DDBJ whole genome shotgun (WGS) entry which is preliminary data.</text>
</comment>
<keyword evidence="3" id="KW-0378">Hydrolase</keyword>
<dbReference type="RefSeq" id="WP_277866165.1">
    <property type="nucleotide sequence ID" value="NZ_JAKKUT010000002.1"/>
</dbReference>
<dbReference type="PANTHER" id="PTHR22939">
    <property type="entry name" value="SERINE PROTEASE FAMILY S1C HTRA-RELATED"/>
    <property type="match status" value="1"/>
</dbReference>
<dbReference type="PROSITE" id="PS50106">
    <property type="entry name" value="PDZ"/>
    <property type="match status" value="1"/>
</dbReference>
<dbReference type="EMBL" id="JAKKUT010000002">
    <property type="protein sequence ID" value="MDG2990252.1"/>
    <property type="molecule type" value="Genomic_DNA"/>
</dbReference>
<evidence type="ECO:0000256" key="1">
    <source>
        <dbReference type="ARBA" id="ARBA00010541"/>
    </source>
</evidence>
<keyword evidence="6" id="KW-1185">Reference proteome</keyword>
<evidence type="ECO:0000256" key="3">
    <source>
        <dbReference type="ARBA" id="ARBA00022801"/>
    </source>
</evidence>
<evidence type="ECO:0000256" key="2">
    <source>
        <dbReference type="ARBA" id="ARBA00022670"/>
    </source>
</evidence>
<keyword evidence="2" id="KW-0645">Protease</keyword>
<dbReference type="NCBIfam" id="NF041521">
    <property type="entry name" value="HhoA_HhoB_HtrA"/>
    <property type="match status" value="1"/>
</dbReference>
<dbReference type="Gene3D" id="2.40.10.10">
    <property type="entry name" value="Trypsin-like serine proteases"/>
    <property type="match status" value="2"/>
</dbReference>
<dbReference type="SMART" id="SM00228">
    <property type="entry name" value="PDZ"/>
    <property type="match status" value="1"/>
</dbReference>
<dbReference type="Pfam" id="PF13180">
    <property type="entry name" value="PDZ_2"/>
    <property type="match status" value="1"/>
</dbReference>
<accession>A0ABT6EWU3</accession>
<evidence type="ECO:0000313" key="5">
    <source>
        <dbReference type="EMBL" id="MDG2990252.1"/>
    </source>
</evidence>
<protein>
    <submittedName>
        <fullName evidence="5">Trypsin-like peptidase domain-containing protein</fullName>
    </submittedName>
</protein>